<feature type="chain" id="PRO_5036466676" evidence="1">
    <location>
        <begin position="22"/>
        <end position="152"/>
    </location>
</feature>
<gene>
    <name evidence="2" type="ORF">TNCV_3939531</name>
</gene>
<sequence length="152" mass="16799">MNSSTAFAAAWTLSLETLAAATLDAASDRSVFKGVINDEPGARMALKCLAHKFPLSAMTIVATEDLINAGDARVFSILRKSPSNEHLDVAIGRLGENISEALVVASKTKFKLPPDIHSKIRHRNKIRRFWQRSRDPALKNVNSLLYQQRDSQ</sequence>
<keyword evidence="1" id="KW-0732">Signal</keyword>
<evidence type="ECO:0000313" key="2">
    <source>
        <dbReference type="EMBL" id="GFY23257.1"/>
    </source>
</evidence>
<proteinExistence type="predicted"/>
<dbReference type="EMBL" id="BMAU01021363">
    <property type="protein sequence ID" value="GFY23257.1"/>
    <property type="molecule type" value="Genomic_DNA"/>
</dbReference>
<reference evidence="2" key="1">
    <citation type="submission" date="2020-08" db="EMBL/GenBank/DDBJ databases">
        <title>Multicomponent nature underlies the extraordinary mechanical properties of spider dragline silk.</title>
        <authorList>
            <person name="Kono N."/>
            <person name="Nakamura H."/>
            <person name="Mori M."/>
            <person name="Yoshida Y."/>
            <person name="Ohtoshi R."/>
            <person name="Malay A.D."/>
            <person name="Moran D.A.P."/>
            <person name="Tomita M."/>
            <person name="Numata K."/>
            <person name="Arakawa K."/>
        </authorList>
    </citation>
    <scope>NUCLEOTIDE SEQUENCE</scope>
</reference>
<evidence type="ECO:0000313" key="3">
    <source>
        <dbReference type="Proteomes" id="UP000887159"/>
    </source>
</evidence>
<organism evidence="2 3">
    <name type="scientific">Trichonephila clavipes</name>
    <name type="common">Golden silk orbweaver</name>
    <name type="synonym">Nephila clavipes</name>
    <dbReference type="NCBI Taxonomy" id="2585209"/>
    <lineage>
        <taxon>Eukaryota</taxon>
        <taxon>Metazoa</taxon>
        <taxon>Ecdysozoa</taxon>
        <taxon>Arthropoda</taxon>
        <taxon>Chelicerata</taxon>
        <taxon>Arachnida</taxon>
        <taxon>Araneae</taxon>
        <taxon>Araneomorphae</taxon>
        <taxon>Entelegynae</taxon>
        <taxon>Araneoidea</taxon>
        <taxon>Nephilidae</taxon>
        <taxon>Trichonephila</taxon>
    </lineage>
</organism>
<keyword evidence="3" id="KW-1185">Reference proteome</keyword>
<comment type="caution">
    <text evidence="2">The sequence shown here is derived from an EMBL/GenBank/DDBJ whole genome shotgun (WGS) entry which is preliminary data.</text>
</comment>
<feature type="signal peptide" evidence="1">
    <location>
        <begin position="1"/>
        <end position="21"/>
    </location>
</feature>
<dbReference type="AlphaFoldDB" id="A0A8X6VVF2"/>
<accession>A0A8X6VVF2</accession>
<evidence type="ECO:0000256" key="1">
    <source>
        <dbReference type="SAM" id="SignalP"/>
    </source>
</evidence>
<dbReference type="Proteomes" id="UP000887159">
    <property type="component" value="Unassembled WGS sequence"/>
</dbReference>
<protein>
    <submittedName>
        <fullName evidence="2">Uncharacterized protein</fullName>
    </submittedName>
</protein>
<name>A0A8X6VVF2_TRICX</name>